<protein>
    <submittedName>
        <fullName evidence="1">Uncharacterized protein</fullName>
    </submittedName>
</protein>
<dbReference type="EMBL" id="BK032802">
    <property type="protein sequence ID" value="DAF61095.1"/>
    <property type="molecule type" value="Genomic_DNA"/>
</dbReference>
<name>A0A8S5TDN6_9VIRU</name>
<accession>A0A8S5TDN6</accession>
<sequence length="115" mass="13067">MTETKSALQNELTMLNRTLQDALKAYHKETADIGFIEVLTFLLPYDWNKESIEKRGKPVVFVAQHAHRAVLDKAVAEKEAHRQVQCHRLEAIAIIIYDLKTKLDEAVGLVEKGVL</sequence>
<evidence type="ECO:0000313" key="1">
    <source>
        <dbReference type="EMBL" id="DAF61095.1"/>
    </source>
</evidence>
<organism evidence="1">
    <name type="scientific">Phage sp. ctesc4</name>
    <dbReference type="NCBI Taxonomy" id="2828008"/>
    <lineage>
        <taxon>Viruses</taxon>
    </lineage>
</organism>
<proteinExistence type="predicted"/>
<reference evidence="1" key="1">
    <citation type="journal article" date="2021" name="Proc. Natl. Acad. Sci. U.S.A.">
        <title>A Catalog of Tens of Thousands of Viruses from Human Metagenomes Reveals Hidden Associations with Chronic Diseases.</title>
        <authorList>
            <person name="Tisza M.J."/>
            <person name="Buck C.B."/>
        </authorList>
    </citation>
    <scope>NUCLEOTIDE SEQUENCE</scope>
    <source>
        <strain evidence="1">Ctesc4</strain>
    </source>
</reference>